<dbReference type="InterPro" id="IPR029044">
    <property type="entry name" value="Nucleotide-diphossugar_trans"/>
</dbReference>
<proteinExistence type="predicted"/>
<dbReference type="Proteomes" id="UP000272528">
    <property type="component" value="Chromosome"/>
</dbReference>
<dbReference type="OrthoDB" id="8936324at2"/>
<dbReference type="EMBL" id="CP034437">
    <property type="protein sequence ID" value="AZN42791.1"/>
    <property type="molecule type" value="Genomic_DNA"/>
</dbReference>
<protein>
    <submittedName>
        <fullName evidence="2">Glycosyltransferase family 2 protein</fullName>
    </submittedName>
</protein>
<dbReference type="RefSeq" id="WP_126018802.1">
    <property type="nucleotide sequence ID" value="NZ_CP034437.1"/>
</dbReference>
<accession>A0A3Q8X929</accession>
<dbReference type="KEGG" id="palb:EJC50_26190"/>
<gene>
    <name evidence="2" type="ORF">EJC50_26190</name>
</gene>
<evidence type="ECO:0000313" key="2">
    <source>
        <dbReference type="EMBL" id="AZN42791.1"/>
    </source>
</evidence>
<sequence length="249" mass="27913">MNGATSIIIPTFNGLALLKEAIDAIRQYTDKTQTPYEVIVVDNGSTDGTCGWCMEAAVPCLSLPRNIGFPAACNMGLRIASGDFLMLLNNDVTVSAGWLPALLKTLNAREDIGIVGPVTNYVSGRQQVDYPFETMEEFHLAAADALVREAGRTEPMYRLVGFCMLFKRSMYERIGELDERFSPGHYEDDDYSLRARMHGYNLLMCNDVFVHHKGSVSFKRKDPAELQKLVERNRSLFIAKWQVDPATFL</sequence>
<dbReference type="AlphaFoldDB" id="A0A3Q8X929"/>
<dbReference type="PANTHER" id="PTHR43179:SF7">
    <property type="entry name" value="RHAMNOSYLTRANSFERASE WBBL"/>
    <property type="match status" value="1"/>
</dbReference>
<keyword evidence="3" id="KW-1185">Reference proteome</keyword>
<dbReference type="Pfam" id="PF00535">
    <property type="entry name" value="Glycos_transf_2"/>
    <property type="match status" value="1"/>
</dbReference>
<evidence type="ECO:0000259" key="1">
    <source>
        <dbReference type="Pfam" id="PF00535"/>
    </source>
</evidence>
<feature type="domain" description="Glycosyltransferase 2-like" evidence="1">
    <location>
        <begin position="6"/>
        <end position="174"/>
    </location>
</feature>
<dbReference type="PANTHER" id="PTHR43179">
    <property type="entry name" value="RHAMNOSYLTRANSFERASE WBBL"/>
    <property type="match status" value="1"/>
</dbReference>
<dbReference type="GO" id="GO:0016740">
    <property type="term" value="F:transferase activity"/>
    <property type="evidence" value="ECO:0007669"/>
    <property type="project" value="UniProtKB-KW"/>
</dbReference>
<dbReference type="SUPFAM" id="SSF53448">
    <property type="entry name" value="Nucleotide-diphospho-sugar transferases"/>
    <property type="match status" value="1"/>
</dbReference>
<dbReference type="Gene3D" id="3.90.550.10">
    <property type="entry name" value="Spore Coat Polysaccharide Biosynthesis Protein SpsA, Chain A"/>
    <property type="match status" value="1"/>
</dbReference>
<organism evidence="2 3">
    <name type="scientific">Paenibacillus albus</name>
    <dbReference type="NCBI Taxonomy" id="2495582"/>
    <lineage>
        <taxon>Bacteria</taxon>
        <taxon>Bacillati</taxon>
        <taxon>Bacillota</taxon>
        <taxon>Bacilli</taxon>
        <taxon>Bacillales</taxon>
        <taxon>Paenibacillaceae</taxon>
        <taxon>Paenibacillus</taxon>
    </lineage>
</organism>
<reference evidence="3" key="1">
    <citation type="submission" date="2018-12" db="EMBL/GenBank/DDBJ databases">
        <title>Genome sequence of Peanibacillus sp.</title>
        <authorList>
            <person name="Subramani G."/>
            <person name="Srinivasan S."/>
            <person name="Kim M.K."/>
        </authorList>
    </citation>
    <scope>NUCLEOTIDE SEQUENCE [LARGE SCALE GENOMIC DNA]</scope>
    <source>
        <strain evidence="3">18JY67-1</strain>
    </source>
</reference>
<dbReference type="InterPro" id="IPR001173">
    <property type="entry name" value="Glyco_trans_2-like"/>
</dbReference>
<evidence type="ECO:0000313" key="3">
    <source>
        <dbReference type="Proteomes" id="UP000272528"/>
    </source>
</evidence>
<name>A0A3Q8X929_9BACL</name>
<keyword evidence="2" id="KW-0808">Transferase</keyword>
<dbReference type="CDD" id="cd04186">
    <property type="entry name" value="GT_2_like_c"/>
    <property type="match status" value="1"/>
</dbReference>